<dbReference type="PANTHER" id="PTHR45947:SF3">
    <property type="entry name" value="SULFOQUINOVOSYL TRANSFERASE SQD2"/>
    <property type="match status" value="1"/>
</dbReference>
<dbReference type="InterPro" id="IPR001296">
    <property type="entry name" value="Glyco_trans_1"/>
</dbReference>
<sequence length="407" mass="47539">MKKICVIGLNYFPEISSTGLYTTEMCEYLSKHFEVKVITGYPYYPEWKIEESYSQKNGILEETVNNVEITRVKQYVPSKVNPANRLFHYWDFYRKALSVCHKEKFDMVMVILPNIFLLNLAIKLKKKSPQLKIWVHVQDFEIDAGLEMMKNLGKIKSVKNSLHFIEKKLFSKFDMVSTISEGMIMKFDTRGASKEKQFLLPNWADVDFLYPIPKSPYRKELGIKDNEFVVMYSGNIGKKEDWDILIETIKKIPSEQDIKFVIAGDGNKKEYVHSALKNLKNTILLPLQPKSRLNDFLNLADLHILPQKKNEVDSFMPSKVMGIKATGRPLLCLANKNSSVYLEIYNNDLGYVLDENNYDRCLEKIIEIRSCNLREEKGRKARKHVIENYKYENVMNNLEKKIRNLLT</sequence>
<dbReference type="STRING" id="572544.Ilyop_0803"/>
<dbReference type="CAZy" id="GT4">
    <property type="family name" value="Glycosyltransferase Family 4"/>
</dbReference>
<dbReference type="RefSeq" id="WP_013387259.1">
    <property type="nucleotide sequence ID" value="NC_014632.1"/>
</dbReference>
<dbReference type="HOGENOM" id="CLU_009583_11_5_0"/>
<feature type="domain" description="Glycosyl transferase family 1" evidence="1">
    <location>
        <begin position="217"/>
        <end position="383"/>
    </location>
</feature>
<dbReference type="NCBIfam" id="NF007640">
    <property type="entry name" value="PRK10307.1"/>
    <property type="match status" value="1"/>
</dbReference>
<dbReference type="AlphaFoldDB" id="E3H7A8"/>
<evidence type="ECO:0000313" key="3">
    <source>
        <dbReference type="EMBL" id="ADO82589.1"/>
    </source>
</evidence>
<reference evidence="3 4" key="1">
    <citation type="journal article" date="2010" name="Stand. Genomic Sci.">
        <title>Complete genome sequence of Ilyobacter polytropus type strain (CuHbu1).</title>
        <authorList>
            <person name="Sikorski J."/>
            <person name="Chertkov O."/>
            <person name="Lapidus A."/>
            <person name="Nolan M."/>
            <person name="Lucas S."/>
            <person name="Del Rio T.G."/>
            <person name="Tice H."/>
            <person name="Cheng J.F."/>
            <person name="Tapia R."/>
            <person name="Han C."/>
            <person name="Goodwin L."/>
            <person name="Pitluck S."/>
            <person name="Liolios K."/>
            <person name="Ivanova N."/>
            <person name="Mavromatis K."/>
            <person name="Mikhailova N."/>
            <person name="Pati A."/>
            <person name="Chen A."/>
            <person name="Palaniappan K."/>
            <person name="Land M."/>
            <person name="Hauser L."/>
            <person name="Chang Y.J."/>
            <person name="Jeffries C.D."/>
            <person name="Brambilla E."/>
            <person name="Yasawong M."/>
            <person name="Rohde M."/>
            <person name="Pukall R."/>
            <person name="Spring S."/>
            <person name="Goker M."/>
            <person name="Woyke T."/>
            <person name="Bristow J."/>
            <person name="Eisen J.A."/>
            <person name="Markowitz V."/>
            <person name="Hugenholtz P."/>
            <person name="Kyrpides N.C."/>
            <person name="Klenk H.P."/>
        </authorList>
    </citation>
    <scope>NUCLEOTIDE SEQUENCE [LARGE SCALE GENOMIC DNA]</scope>
    <source>
        <strain evidence="4">ATCC 51220 / DSM 2926 / LMG 16218 / CuHBu1</strain>
    </source>
</reference>
<dbReference type="Pfam" id="PF13579">
    <property type="entry name" value="Glyco_trans_4_4"/>
    <property type="match status" value="1"/>
</dbReference>
<keyword evidence="4" id="KW-1185">Reference proteome</keyword>
<organism evidence="3 4">
    <name type="scientific">Ilyobacter polytropus (strain ATCC 51220 / DSM 2926 / LMG 16218 / CuHBu1)</name>
    <dbReference type="NCBI Taxonomy" id="572544"/>
    <lineage>
        <taxon>Bacteria</taxon>
        <taxon>Fusobacteriati</taxon>
        <taxon>Fusobacteriota</taxon>
        <taxon>Fusobacteriia</taxon>
        <taxon>Fusobacteriales</taxon>
        <taxon>Fusobacteriaceae</taxon>
        <taxon>Ilyobacter</taxon>
    </lineage>
</organism>
<dbReference type="SUPFAM" id="SSF53756">
    <property type="entry name" value="UDP-Glycosyltransferase/glycogen phosphorylase"/>
    <property type="match status" value="1"/>
</dbReference>
<gene>
    <name evidence="3" type="ordered locus">Ilyop_0803</name>
</gene>
<dbReference type="KEGG" id="ipo:Ilyop_0803"/>
<dbReference type="Pfam" id="PF00534">
    <property type="entry name" value="Glycos_transf_1"/>
    <property type="match status" value="1"/>
</dbReference>
<dbReference type="eggNOG" id="COG0438">
    <property type="taxonomic scope" value="Bacteria"/>
</dbReference>
<dbReference type="Proteomes" id="UP000006875">
    <property type="component" value="Chromosome"/>
</dbReference>
<name>E3H7A8_ILYPC</name>
<dbReference type="GO" id="GO:0016758">
    <property type="term" value="F:hexosyltransferase activity"/>
    <property type="evidence" value="ECO:0007669"/>
    <property type="project" value="TreeGrafter"/>
</dbReference>
<proteinExistence type="predicted"/>
<dbReference type="InterPro" id="IPR050194">
    <property type="entry name" value="Glycosyltransferase_grp1"/>
</dbReference>
<evidence type="ECO:0000259" key="1">
    <source>
        <dbReference type="Pfam" id="PF00534"/>
    </source>
</evidence>
<dbReference type="PANTHER" id="PTHR45947">
    <property type="entry name" value="SULFOQUINOVOSYL TRANSFERASE SQD2"/>
    <property type="match status" value="1"/>
</dbReference>
<evidence type="ECO:0000313" key="4">
    <source>
        <dbReference type="Proteomes" id="UP000006875"/>
    </source>
</evidence>
<protein>
    <submittedName>
        <fullName evidence="3">Glycosyl transferase group 1</fullName>
    </submittedName>
</protein>
<evidence type="ECO:0000259" key="2">
    <source>
        <dbReference type="Pfam" id="PF13579"/>
    </source>
</evidence>
<dbReference type="EMBL" id="CP002281">
    <property type="protein sequence ID" value="ADO82589.1"/>
    <property type="molecule type" value="Genomic_DNA"/>
</dbReference>
<keyword evidence="3" id="KW-0808">Transferase</keyword>
<dbReference type="CDD" id="cd03794">
    <property type="entry name" value="GT4_WbuB-like"/>
    <property type="match status" value="1"/>
</dbReference>
<feature type="domain" description="Glycosyltransferase subfamily 4-like N-terminal" evidence="2">
    <location>
        <begin position="20"/>
        <end position="203"/>
    </location>
</feature>
<dbReference type="Gene3D" id="3.40.50.2000">
    <property type="entry name" value="Glycogen Phosphorylase B"/>
    <property type="match status" value="2"/>
</dbReference>
<dbReference type="InterPro" id="IPR028098">
    <property type="entry name" value="Glyco_trans_4-like_N"/>
</dbReference>
<accession>E3H7A8</accession>